<sequence length="349" mass="38730">MGEWSRQERFAALLSGERADRPIVSGWRHFIDREGNASDLADSTIAYTKQFDWDWVKINPRATYYAETWGNTYDFADYRTVFPKQTRAVISKPEDVWNIQAQQAAAAAPLAEQLEAVSLIRQGLPDTPLTQTIFSPLTVLLFLAGQSAYAGDTVYGSREPVTVASLLEEQRAGVHQALKAIALTLADYVQELGKRGLDGIFYAVTGTAHPGMFDESAFNELSRPYDEIVLEAAGYGKRILHTCGAYSQPERFNNYPIEGISWDTAAPGNPGLHAELKPTKVGGVDHALFAAHDPRRIRAQAEFALRLMADEPFLLAPNCAIPVTVEDRSLQALRDSIPQEYTYEKGFKE</sequence>
<dbReference type="HOGENOM" id="CLU_040933_1_0_9"/>
<dbReference type="GO" id="GO:0006779">
    <property type="term" value="P:porphyrin-containing compound biosynthetic process"/>
    <property type="evidence" value="ECO:0007669"/>
    <property type="project" value="InterPro"/>
</dbReference>
<reference evidence="2" key="1">
    <citation type="submission" date="2014-08" db="EMBL/GenBank/DDBJ databases">
        <title>Comparative genomics of the Paenibacillus odorifer group.</title>
        <authorList>
            <person name="den Bakker H.C."/>
            <person name="Tsai Y.-C.Y.-C."/>
            <person name="Martin N."/>
            <person name="Korlach J."/>
            <person name="Wiedmann M."/>
        </authorList>
    </citation>
    <scope>NUCLEOTIDE SEQUENCE [LARGE SCALE GENOMIC DNA]</scope>
    <source>
        <strain evidence="2">DSM 13188</strain>
    </source>
</reference>
<dbReference type="InterPro" id="IPR038071">
    <property type="entry name" value="UROD/MetE-like_sf"/>
</dbReference>
<evidence type="ECO:0000259" key="1">
    <source>
        <dbReference type="Pfam" id="PF01208"/>
    </source>
</evidence>
<dbReference type="SUPFAM" id="SSF51726">
    <property type="entry name" value="UROD/MetE-like"/>
    <property type="match status" value="1"/>
</dbReference>
<dbReference type="GO" id="GO:0004853">
    <property type="term" value="F:uroporphyrinogen decarboxylase activity"/>
    <property type="evidence" value="ECO:0007669"/>
    <property type="project" value="InterPro"/>
</dbReference>
<dbReference type="Gene3D" id="3.20.20.210">
    <property type="match status" value="1"/>
</dbReference>
<organism evidence="2 3">
    <name type="scientific">Paenibacillus borealis</name>
    <dbReference type="NCBI Taxonomy" id="160799"/>
    <lineage>
        <taxon>Bacteria</taxon>
        <taxon>Bacillati</taxon>
        <taxon>Bacillota</taxon>
        <taxon>Bacilli</taxon>
        <taxon>Bacillales</taxon>
        <taxon>Paenibacillaceae</taxon>
        <taxon>Paenibacillus</taxon>
    </lineage>
</organism>
<accession>A0A089MJ36</accession>
<dbReference type="Pfam" id="PF01208">
    <property type="entry name" value="URO-D"/>
    <property type="match status" value="1"/>
</dbReference>
<dbReference type="RefSeq" id="WP_042210900.1">
    <property type="nucleotide sequence ID" value="NZ_CP009285.1"/>
</dbReference>
<dbReference type="InterPro" id="IPR000257">
    <property type="entry name" value="Uroporphyrinogen_deCOase"/>
</dbReference>
<dbReference type="KEGG" id="pbd:PBOR_06250"/>
<dbReference type="PANTHER" id="PTHR47099:SF1">
    <property type="entry name" value="METHYLCOBAMIDE:COM METHYLTRANSFERASE MTBA"/>
    <property type="match status" value="1"/>
</dbReference>
<feature type="domain" description="Uroporphyrinogen decarboxylase (URO-D)" evidence="1">
    <location>
        <begin position="29"/>
        <end position="336"/>
    </location>
</feature>
<dbReference type="AlphaFoldDB" id="A0A089MJ36"/>
<evidence type="ECO:0000313" key="2">
    <source>
        <dbReference type="EMBL" id="AIQ56584.1"/>
    </source>
</evidence>
<dbReference type="Proteomes" id="UP000029518">
    <property type="component" value="Chromosome"/>
</dbReference>
<evidence type="ECO:0000313" key="3">
    <source>
        <dbReference type="Proteomes" id="UP000029518"/>
    </source>
</evidence>
<gene>
    <name evidence="2" type="ORF">PBOR_06250</name>
</gene>
<dbReference type="PANTHER" id="PTHR47099">
    <property type="entry name" value="METHYLCOBAMIDE:COM METHYLTRANSFERASE MTBA"/>
    <property type="match status" value="1"/>
</dbReference>
<keyword evidence="3" id="KW-1185">Reference proteome</keyword>
<dbReference type="EMBL" id="CP009285">
    <property type="protein sequence ID" value="AIQ56584.1"/>
    <property type="molecule type" value="Genomic_DNA"/>
</dbReference>
<name>A0A089MJ36_PAEBO</name>
<dbReference type="OrthoDB" id="7375127at2"/>
<dbReference type="InterPro" id="IPR052024">
    <property type="entry name" value="Methanogen_methyltrans"/>
</dbReference>
<protein>
    <submittedName>
        <fullName evidence="2">Uroporphyrinogen-III decarboxylase</fullName>
    </submittedName>
</protein>
<proteinExistence type="predicted"/>